<organism evidence="1 2">
    <name type="scientific">Nephila pilipes</name>
    <name type="common">Giant wood spider</name>
    <name type="synonym">Nephila maculata</name>
    <dbReference type="NCBI Taxonomy" id="299642"/>
    <lineage>
        <taxon>Eukaryota</taxon>
        <taxon>Metazoa</taxon>
        <taxon>Ecdysozoa</taxon>
        <taxon>Arthropoda</taxon>
        <taxon>Chelicerata</taxon>
        <taxon>Arachnida</taxon>
        <taxon>Araneae</taxon>
        <taxon>Araneomorphae</taxon>
        <taxon>Entelegynae</taxon>
        <taxon>Araneoidea</taxon>
        <taxon>Nephilidae</taxon>
        <taxon>Nephila</taxon>
    </lineage>
</organism>
<dbReference type="Proteomes" id="UP000887013">
    <property type="component" value="Unassembled WGS sequence"/>
</dbReference>
<protein>
    <submittedName>
        <fullName evidence="1">Uncharacterized protein</fullName>
    </submittedName>
</protein>
<dbReference type="EMBL" id="BMAW01132898">
    <property type="protein sequence ID" value="GFU46051.1"/>
    <property type="molecule type" value="Genomic_DNA"/>
</dbReference>
<dbReference type="AlphaFoldDB" id="A0A8X6QUW8"/>
<sequence>MHFHCRSLDDFFDGSLNHLLPLVVEAFSVEAFHSMSQGITSFPMRQSEVGKRIEDFQSPIISSEVQRLGDFLPSLLSLVSERKSSFSF</sequence>
<keyword evidence="2" id="KW-1185">Reference proteome</keyword>
<name>A0A8X6QUW8_NEPPI</name>
<comment type="caution">
    <text evidence="1">The sequence shown here is derived from an EMBL/GenBank/DDBJ whole genome shotgun (WGS) entry which is preliminary data.</text>
</comment>
<evidence type="ECO:0000313" key="1">
    <source>
        <dbReference type="EMBL" id="GFU46051.1"/>
    </source>
</evidence>
<gene>
    <name evidence="1" type="ORF">NPIL_391791</name>
</gene>
<accession>A0A8X6QUW8</accession>
<evidence type="ECO:0000313" key="2">
    <source>
        <dbReference type="Proteomes" id="UP000887013"/>
    </source>
</evidence>
<proteinExistence type="predicted"/>
<reference evidence="1" key="1">
    <citation type="submission" date="2020-08" db="EMBL/GenBank/DDBJ databases">
        <title>Multicomponent nature underlies the extraordinary mechanical properties of spider dragline silk.</title>
        <authorList>
            <person name="Kono N."/>
            <person name="Nakamura H."/>
            <person name="Mori M."/>
            <person name="Yoshida Y."/>
            <person name="Ohtoshi R."/>
            <person name="Malay A.D."/>
            <person name="Moran D.A.P."/>
            <person name="Tomita M."/>
            <person name="Numata K."/>
            <person name="Arakawa K."/>
        </authorList>
    </citation>
    <scope>NUCLEOTIDE SEQUENCE</scope>
</reference>